<dbReference type="Proteomes" id="UP000673447">
    <property type="component" value="Unassembled WGS sequence"/>
</dbReference>
<protein>
    <submittedName>
        <fullName evidence="3">Uncharacterized protein</fullName>
    </submittedName>
</protein>
<evidence type="ECO:0000313" key="3">
    <source>
        <dbReference type="EMBL" id="MBP3983982.1"/>
    </source>
</evidence>
<dbReference type="InterPro" id="IPR056107">
    <property type="entry name" value="DUF7690"/>
</dbReference>
<dbReference type="Pfam" id="PF24736">
    <property type="entry name" value="DUF7687"/>
    <property type="match status" value="1"/>
</dbReference>
<comment type="caution">
    <text evidence="3">The sequence shown here is derived from an EMBL/GenBank/DDBJ whole genome shotgun (WGS) entry which is preliminary data.</text>
</comment>
<feature type="domain" description="DUF7687" evidence="1">
    <location>
        <begin position="90"/>
        <end position="276"/>
    </location>
</feature>
<dbReference type="RefSeq" id="WP_210535787.1">
    <property type="nucleotide sequence ID" value="NZ_JAGKTC010000001.1"/>
</dbReference>
<feature type="domain" description="DUF7690" evidence="2">
    <location>
        <begin position="2"/>
        <end position="83"/>
    </location>
</feature>
<dbReference type="InterPro" id="IPR056104">
    <property type="entry name" value="DUF7687"/>
</dbReference>
<evidence type="ECO:0000259" key="2">
    <source>
        <dbReference type="Pfam" id="PF24739"/>
    </source>
</evidence>
<dbReference type="AlphaFoldDB" id="A0A940X267"/>
<proteinExistence type="predicted"/>
<dbReference type="Pfam" id="PF24739">
    <property type="entry name" value="DUF7690"/>
    <property type="match status" value="1"/>
</dbReference>
<reference evidence="3" key="2">
    <citation type="submission" date="2021-03" db="EMBL/GenBank/DDBJ databases">
        <authorList>
            <person name="Cao W."/>
        </authorList>
    </citation>
    <scope>NUCLEOTIDE SEQUENCE</scope>
    <source>
        <strain evidence="3">110414</strain>
    </source>
</reference>
<accession>A0A940X267</accession>
<organism evidence="3 4">
    <name type="scientific">Pseudoxanthomonas helianthi</name>
    <dbReference type="NCBI Taxonomy" id="1453541"/>
    <lineage>
        <taxon>Bacteria</taxon>
        <taxon>Pseudomonadati</taxon>
        <taxon>Pseudomonadota</taxon>
        <taxon>Gammaproteobacteria</taxon>
        <taxon>Lysobacterales</taxon>
        <taxon>Lysobacteraceae</taxon>
        <taxon>Pseudoxanthomonas</taxon>
    </lineage>
</organism>
<dbReference type="EMBL" id="JAGKTC010000001">
    <property type="protein sequence ID" value="MBP3983982.1"/>
    <property type="molecule type" value="Genomic_DNA"/>
</dbReference>
<sequence length="282" mass="31875">MQQPASFWALVRSLSEGLGYTQRAPRGEPKGAGPLKTHTAKDMAHELTRQGLDPRLVLLDDKPTELGKQLEQYFIYRAQVLNDLVKPNLMDVAEAKALFDKVYARVNPPATCPIPNNKQSDEKRAPAYLTGLVNMLIYEAIGDARCNYSPSQLTTFTRQGVPLRTLARRVDGAFPSVVNPVAVWEIKEYYYTTTFGSRVADGVYETLLDGLELDELHKKEGVRAEHVLIVDARYTWWVCGKSYLCRMIDMLNMGLVSEIIFGREVEERIPVLAREWLARAAR</sequence>
<evidence type="ECO:0000313" key="4">
    <source>
        <dbReference type="Proteomes" id="UP000673447"/>
    </source>
</evidence>
<reference evidence="3" key="1">
    <citation type="journal article" date="2016" name="Int. J. Syst. Evol. Microbiol.">
        <title>Pseudoxanthomonas helianthi sp. nov., isolated from roots of Jerusalem artichoke (Helianthus tuberosus).</title>
        <authorList>
            <person name="Kittiwongwattana C."/>
            <person name="Thawai C."/>
        </authorList>
    </citation>
    <scope>NUCLEOTIDE SEQUENCE</scope>
    <source>
        <strain evidence="3">110414</strain>
    </source>
</reference>
<keyword evidence="4" id="KW-1185">Reference proteome</keyword>
<gene>
    <name evidence="3" type="ORF">J5837_06025</name>
</gene>
<evidence type="ECO:0000259" key="1">
    <source>
        <dbReference type="Pfam" id="PF24736"/>
    </source>
</evidence>
<name>A0A940X267_9GAMM</name>